<dbReference type="InterPro" id="IPR003653">
    <property type="entry name" value="Peptidase_C48_C"/>
</dbReference>
<feature type="domain" description="Ubiquitin-like protease family profile" evidence="4">
    <location>
        <begin position="59"/>
        <end position="97"/>
    </location>
</feature>
<comment type="similarity">
    <text evidence="1">Belongs to the peptidase C48 family.</text>
</comment>
<dbReference type="AlphaFoldDB" id="A0AAQ3U468"/>
<evidence type="ECO:0000256" key="2">
    <source>
        <dbReference type="ARBA" id="ARBA00022670"/>
    </source>
</evidence>
<dbReference type="PANTHER" id="PTHR33018:SF19">
    <property type="entry name" value="OS12G0558775 PROTEIN"/>
    <property type="match status" value="1"/>
</dbReference>
<dbReference type="PANTHER" id="PTHR33018">
    <property type="entry name" value="OS10G0338966 PROTEIN-RELATED"/>
    <property type="match status" value="1"/>
</dbReference>
<keyword evidence="3" id="KW-0378">Hydrolase</keyword>
<sequence length="178" mass="20756">MCKHNVSFCLIYRCMVQKINKQQILVGILDHEMMSIVVMRTEKQASVDYLVKALSRYATRKEYITFFYQTGNHWVLVVIIPKWNKVLYLDSLGSQLHDNNLILQCHQQPPGNSYGFYAIHHLRIVMKKTNLEKSEDLDLPTNHVDQSVLSSIRTELAAFLLTQVIDEKGEFHYPRRGC</sequence>
<proteinExistence type="inferred from homology"/>
<organism evidence="5 6">
    <name type="scientific">Paspalum notatum var. saurae</name>
    <dbReference type="NCBI Taxonomy" id="547442"/>
    <lineage>
        <taxon>Eukaryota</taxon>
        <taxon>Viridiplantae</taxon>
        <taxon>Streptophyta</taxon>
        <taxon>Embryophyta</taxon>
        <taxon>Tracheophyta</taxon>
        <taxon>Spermatophyta</taxon>
        <taxon>Magnoliopsida</taxon>
        <taxon>Liliopsida</taxon>
        <taxon>Poales</taxon>
        <taxon>Poaceae</taxon>
        <taxon>PACMAD clade</taxon>
        <taxon>Panicoideae</taxon>
        <taxon>Andropogonodae</taxon>
        <taxon>Paspaleae</taxon>
        <taxon>Paspalinae</taxon>
        <taxon>Paspalum</taxon>
    </lineage>
</organism>
<name>A0AAQ3U468_PASNO</name>
<protein>
    <recommendedName>
        <fullName evidence="4">Ubiquitin-like protease family profile domain-containing protein</fullName>
    </recommendedName>
</protein>
<dbReference type="Proteomes" id="UP001341281">
    <property type="component" value="Chromosome 07"/>
</dbReference>
<evidence type="ECO:0000313" key="6">
    <source>
        <dbReference type="Proteomes" id="UP001341281"/>
    </source>
</evidence>
<dbReference type="Pfam" id="PF02902">
    <property type="entry name" value="Peptidase_C48"/>
    <property type="match status" value="1"/>
</dbReference>
<dbReference type="InterPro" id="IPR038765">
    <property type="entry name" value="Papain-like_cys_pep_sf"/>
</dbReference>
<evidence type="ECO:0000256" key="1">
    <source>
        <dbReference type="ARBA" id="ARBA00005234"/>
    </source>
</evidence>
<dbReference type="SUPFAM" id="SSF54001">
    <property type="entry name" value="Cysteine proteinases"/>
    <property type="match status" value="1"/>
</dbReference>
<dbReference type="GO" id="GO:0006508">
    <property type="term" value="P:proteolysis"/>
    <property type="evidence" value="ECO:0007669"/>
    <property type="project" value="UniProtKB-KW"/>
</dbReference>
<dbReference type="EMBL" id="CP144751">
    <property type="protein sequence ID" value="WVZ83934.1"/>
    <property type="molecule type" value="Genomic_DNA"/>
</dbReference>
<evidence type="ECO:0000256" key="3">
    <source>
        <dbReference type="ARBA" id="ARBA00022801"/>
    </source>
</evidence>
<accession>A0AAQ3U468</accession>
<keyword evidence="6" id="KW-1185">Reference proteome</keyword>
<dbReference type="GO" id="GO:0008234">
    <property type="term" value="F:cysteine-type peptidase activity"/>
    <property type="evidence" value="ECO:0007669"/>
    <property type="project" value="InterPro"/>
</dbReference>
<evidence type="ECO:0000259" key="4">
    <source>
        <dbReference type="Pfam" id="PF02902"/>
    </source>
</evidence>
<evidence type="ECO:0000313" key="5">
    <source>
        <dbReference type="EMBL" id="WVZ83934.1"/>
    </source>
</evidence>
<reference evidence="5 6" key="1">
    <citation type="submission" date="2024-02" db="EMBL/GenBank/DDBJ databases">
        <title>High-quality chromosome-scale genome assembly of Pensacola bahiagrass (Paspalum notatum Flugge var. saurae).</title>
        <authorList>
            <person name="Vega J.M."/>
            <person name="Podio M."/>
            <person name="Orjuela J."/>
            <person name="Siena L.A."/>
            <person name="Pessino S.C."/>
            <person name="Combes M.C."/>
            <person name="Mariac C."/>
            <person name="Albertini E."/>
            <person name="Pupilli F."/>
            <person name="Ortiz J.P.A."/>
            <person name="Leblanc O."/>
        </authorList>
    </citation>
    <scope>NUCLEOTIDE SEQUENCE [LARGE SCALE GENOMIC DNA]</scope>
    <source>
        <strain evidence="5">R1</strain>
        <tissue evidence="5">Leaf</tissue>
    </source>
</reference>
<gene>
    <name evidence="5" type="ORF">U9M48_031028</name>
</gene>
<keyword evidence="2" id="KW-0645">Protease</keyword>
<dbReference type="Gene3D" id="3.40.395.10">
    <property type="entry name" value="Adenoviral Proteinase, Chain A"/>
    <property type="match status" value="1"/>
</dbReference>